<evidence type="ECO:0000313" key="2">
    <source>
        <dbReference type="Proteomes" id="UP000596827"/>
    </source>
</evidence>
<accession>A0A923S371</accession>
<dbReference type="AlphaFoldDB" id="A0A923S371"/>
<dbReference type="EMBL" id="JACORU010000001">
    <property type="protein sequence ID" value="MBC5762817.1"/>
    <property type="molecule type" value="Genomic_DNA"/>
</dbReference>
<reference evidence="1" key="1">
    <citation type="submission" date="2020-08" db="EMBL/GenBank/DDBJ databases">
        <title>Ramlibacter sp. GTP1 16S ribosomal RNA gene genome sequencing and assembly.</title>
        <authorList>
            <person name="Kang M."/>
        </authorList>
    </citation>
    <scope>NUCLEOTIDE SEQUENCE</scope>
    <source>
        <strain evidence="1">GTP1</strain>
    </source>
</reference>
<dbReference type="Gene3D" id="1.25.40.10">
    <property type="entry name" value="Tetratricopeptide repeat domain"/>
    <property type="match status" value="1"/>
</dbReference>
<dbReference type="SUPFAM" id="SSF81901">
    <property type="entry name" value="HCP-like"/>
    <property type="match status" value="1"/>
</dbReference>
<proteinExistence type="predicted"/>
<evidence type="ECO:0000313" key="1">
    <source>
        <dbReference type="EMBL" id="MBC5762817.1"/>
    </source>
</evidence>
<dbReference type="Proteomes" id="UP000596827">
    <property type="component" value="Unassembled WGS sequence"/>
</dbReference>
<organism evidence="1 2">
    <name type="scientific">Ramlibacter albus</name>
    <dbReference type="NCBI Taxonomy" id="2079448"/>
    <lineage>
        <taxon>Bacteria</taxon>
        <taxon>Pseudomonadati</taxon>
        <taxon>Pseudomonadota</taxon>
        <taxon>Betaproteobacteria</taxon>
        <taxon>Burkholderiales</taxon>
        <taxon>Comamonadaceae</taxon>
        <taxon>Ramlibacter</taxon>
    </lineage>
</organism>
<protein>
    <submittedName>
        <fullName evidence="1">Sel1 repeat family protein</fullName>
    </submittedName>
</protein>
<gene>
    <name evidence="1" type="ORF">H8R02_00010</name>
</gene>
<sequence length="244" mass="26584">MNTKLLQSLVAAVPQWEAPHPPSLELDTSIFDSIFRGGVACEWNELAEIGCEIADKHSRLFAAALGSWMIAQPTPEAQTAGHYLLFSAADDAQCDERQLAMLIRSHHLFHGIGTPRDVGRAVHGLFKAHTRADSDEVLGLSFSMLGDMWATGLIDGVTDHELALQYYQVAAEGEFEMTGGPYRAGLFWDPNSDNKTRPDGVLADAEIASCYYDLAAEYGNEEAETKLSMLIASGHISADATEMH</sequence>
<name>A0A923S371_9BURK</name>
<dbReference type="RefSeq" id="WP_187079305.1">
    <property type="nucleotide sequence ID" value="NZ_JACORU010000001.1"/>
</dbReference>
<dbReference type="InterPro" id="IPR011990">
    <property type="entry name" value="TPR-like_helical_dom_sf"/>
</dbReference>
<comment type="caution">
    <text evidence="1">The sequence shown here is derived from an EMBL/GenBank/DDBJ whole genome shotgun (WGS) entry which is preliminary data.</text>
</comment>
<keyword evidence="2" id="KW-1185">Reference proteome</keyword>